<gene>
    <name evidence="2" type="ORF">D7231_30365</name>
</gene>
<keyword evidence="1" id="KW-0812">Transmembrane</keyword>
<evidence type="ECO:0000256" key="1">
    <source>
        <dbReference type="SAM" id="Phobius"/>
    </source>
</evidence>
<dbReference type="AlphaFoldDB" id="A0A3B0AQZ1"/>
<dbReference type="Proteomes" id="UP000270343">
    <property type="component" value="Unassembled WGS sequence"/>
</dbReference>
<reference evidence="2 3" key="1">
    <citation type="journal article" date="2015" name="Antonie Van Leeuwenhoek">
        <title>Streptomyces klenkii sp. nov., isolated from deep marine sediment.</title>
        <authorList>
            <person name="Veyisoglu A."/>
            <person name="Sahin N."/>
        </authorList>
    </citation>
    <scope>NUCLEOTIDE SEQUENCE [LARGE SCALE GENOMIC DNA]</scope>
    <source>
        <strain evidence="2 3">KCTC 29202</strain>
    </source>
</reference>
<accession>A0A3B0AQZ1</accession>
<protein>
    <submittedName>
        <fullName evidence="2">DUF4190 domain-containing protein</fullName>
    </submittedName>
</protein>
<dbReference type="RefSeq" id="WP_120758823.1">
    <property type="nucleotide sequence ID" value="NZ_RBAM01000019.1"/>
</dbReference>
<feature type="transmembrane region" description="Helical" evidence="1">
    <location>
        <begin position="26"/>
        <end position="56"/>
    </location>
</feature>
<sequence>MKTKPLPDLPGLPGLPGLTPKRPNDIGMVALGLAVMAVLTAGTLWGIPLAILLGLAATVCGAIGRRRVKRDKADVRVPALIGIGLGAMVTAVCLGLTIWFLDAMSHLDERPEDLVSAGGKYGTPLNPGGTARYRDGVKVTVSKARRVPNLPGDVALTKGDLTYEFTVTYVNDQGKSVDLAWNGIRTDEKLKPGGITPTGPMSPEWDRHHPWFPDELAPHQKVTVKMHTNAPPTATTLDFTCAPTDYRDEAHWLLPLDWT</sequence>
<keyword evidence="3" id="KW-1185">Reference proteome</keyword>
<feature type="transmembrane region" description="Helical" evidence="1">
    <location>
        <begin position="77"/>
        <end position="101"/>
    </location>
</feature>
<evidence type="ECO:0000313" key="3">
    <source>
        <dbReference type="Proteomes" id="UP000270343"/>
    </source>
</evidence>
<comment type="caution">
    <text evidence="2">The sequence shown here is derived from an EMBL/GenBank/DDBJ whole genome shotgun (WGS) entry which is preliminary data.</text>
</comment>
<evidence type="ECO:0000313" key="2">
    <source>
        <dbReference type="EMBL" id="RKN62922.1"/>
    </source>
</evidence>
<organism evidence="2 3">
    <name type="scientific">Streptomyces klenkii</name>
    <dbReference type="NCBI Taxonomy" id="1420899"/>
    <lineage>
        <taxon>Bacteria</taxon>
        <taxon>Bacillati</taxon>
        <taxon>Actinomycetota</taxon>
        <taxon>Actinomycetes</taxon>
        <taxon>Kitasatosporales</taxon>
        <taxon>Streptomycetaceae</taxon>
        <taxon>Streptomyces</taxon>
    </lineage>
</organism>
<dbReference type="EMBL" id="RBAM01000019">
    <property type="protein sequence ID" value="RKN62922.1"/>
    <property type="molecule type" value="Genomic_DNA"/>
</dbReference>
<name>A0A3B0AQZ1_9ACTN</name>
<proteinExistence type="predicted"/>
<dbReference type="OrthoDB" id="4323647at2"/>
<keyword evidence="1" id="KW-0472">Membrane</keyword>
<keyword evidence="1" id="KW-1133">Transmembrane helix</keyword>